<dbReference type="RefSeq" id="WP_066747230.1">
    <property type="nucleotide sequence ID" value="NZ_CALCLR010000050.1"/>
</dbReference>
<dbReference type="KEGG" id="cpor:BED41_13185"/>
<dbReference type="GeneID" id="83058800"/>
<accession>A0A1B2I7K8</accession>
<keyword evidence="2" id="KW-1185">Reference proteome</keyword>
<gene>
    <name evidence="1" type="ORF">BED41_13185</name>
</gene>
<reference evidence="1" key="1">
    <citation type="submission" date="2016-08" db="EMBL/GenBank/DDBJ databases">
        <title>Complete genome of Cloacibacillus porcorum.</title>
        <authorList>
            <person name="Looft T."/>
            <person name="Bayles D.O."/>
            <person name="Alt D.P."/>
        </authorList>
    </citation>
    <scope>NUCLEOTIDE SEQUENCE [LARGE SCALE GENOMIC DNA]</scope>
    <source>
        <strain evidence="1">CL-84</strain>
    </source>
</reference>
<dbReference type="EMBL" id="CP016757">
    <property type="protein sequence ID" value="ANZ45960.1"/>
    <property type="molecule type" value="Genomic_DNA"/>
</dbReference>
<name>A0A1B2I7K8_9BACT</name>
<dbReference type="AlphaFoldDB" id="A0A1B2I7K8"/>
<evidence type="ECO:0000313" key="2">
    <source>
        <dbReference type="Proteomes" id="UP000093044"/>
    </source>
</evidence>
<sequence length="87" mass="10555">MAVKNDDEIKKSLDMLEAHTGPYDEKFAQAHAEDIHAMADRLNGKKDDLWERTRRWFDDHYDHVKEHLHDDKEKIETHLHRHKEEKK</sequence>
<dbReference type="OrthoDB" id="9903893at2"/>
<evidence type="ECO:0000313" key="1">
    <source>
        <dbReference type="EMBL" id="ANZ45960.1"/>
    </source>
</evidence>
<dbReference type="SUPFAM" id="SSF58113">
    <property type="entry name" value="Apolipoprotein A-I"/>
    <property type="match status" value="1"/>
</dbReference>
<proteinExistence type="predicted"/>
<protein>
    <submittedName>
        <fullName evidence="1">Uncharacterized protein</fullName>
    </submittedName>
</protein>
<organism evidence="1 2">
    <name type="scientific">Cloacibacillus porcorum</name>
    <dbReference type="NCBI Taxonomy" id="1197717"/>
    <lineage>
        <taxon>Bacteria</taxon>
        <taxon>Thermotogati</taxon>
        <taxon>Synergistota</taxon>
        <taxon>Synergistia</taxon>
        <taxon>Synergistales</taxon>
        <taxon>Synergistaceae</taxon>
        <taxon>Cloacibacillus</taxon>
    </lineage>
</organism>
<dbReference type="Proteomes" id="UP000093044">
    <property type="component" value="Chromosome"/>
</dbReference>